<dbReference type="Gene3D" id="2.60.40.1730">
    <property type="entry name" value="tricorn interacting facor f3 domain"/>
    <property type="match status" value="1"/>
</dbReference>
<protein>
    <recommendedName>
        <fullName evidence="16">Peptidase</fullName>
    </recommendedName>
</protein>
<dbReference type="Gene3D" id="1.25.50.20">
    <property type="match status" value="1"/>
</dbReference>
<dbReference type="GO" id="GO:0016020">
    <property type="term" value="C:membrane"/>
    <property type="evidence" value="ECO:0007669"/>
    <property type="project" value="TreeGrafter"/>
</dbReference>
<dbReference type="Pfam" id="PF17900">
    <property type="entry name" value="Peptidase_M1_N"/>
    <property type="match status" value="1"/>
</dbReference>
<feature type="site" description="Transition state stabilizer" evidence="9">
    <location>
        <position position="576"/>
    </location>
</feature>
<organism evidence="14 15">
    <name type="scientific">Pristionchus entomophagus</name>
    <dbReference type="NCBI Taxonomy" id="358040"/>
    <lineage>
        <taxon>Eukaryota</taxon>
        <taxon>Metazoa</taxon>
        <taxon>Ecdysozoa</taxon>
        <taxon>Nematoda</taxon>
        <taxon>Chromadorea</taxon>
        <taxon>Rhabditida</taxon>
        <taxon>Rhabditina</taxon>
        <taxon>Diplogasteromorpha</taxon>
        <taxon>Diplogasteroidea</taxon>
        <taxon>Neodiplogasteridae</taxon>
        <taxon>Pristionchus</taxon>
    </lineage>
</organism>
<evidence type="ECO:0000256" key="1">
    <source>
        <dbReference type="ARBA" id="ARBA00010136"/>
    </source>
</evidence>
<dbReference type="EMBL" id="BTSX01000004">
    <property type="protein sequence ID" value="GMS95317.1"/>
    <property type="molecule type" value="Genomic_DNA"/>
</dbReference>
<dbReference type="PRINTS" id="PR00756">
    <property type="entry name" value="ALADIPTASE"/>
</dbReference>
<dbReference type="GO" id="GO:0006508">
    <property type="term" value="P:proteolysis"/>
    <property type="evidence" value="ECO:0007669"/>
    <property type="project" value="UniProtKB-KW"/>
</dbReference>
<evidence type="ECO:0000256" key="6">
    <source>
        <dbReference type="ARBA" id="ARBA00023049"/>
    </source>
</evidence>
<feature type="binding site" evidence="8">
    <location>
        <position position="514"/>
    </location>
    <ligand>
        <name>Zn(2+)</name>
        <dbReference type="ChEBI" id="CHEBI:29105"/>
        <note>catalytic</note>
    </ligand>
</feature>
<evidence type="ECO:0000313" key="15">
    <source>
        <dbReference type="Proteomes" id="UP001432027"/>
    </source>
</evidence>
<evidence type="ECO:0008006" key="16">
    <source>
        <dbReference type="Google" id="ProtNLM"/>
    </source>
</evidence>
<evidence type="ECO:0000256" key="5">
    <source>
        <dbReference type="ARBA" id="ARBA00022833"/>
    </source>
</evidence>
<dbReference type="InterPro" id="IPR042097">
    <property type="entry name" value="Aminopeptidase_N-like_N_sf"/>
</dbReference>
<evidence type="ECO:0000256" key="10">
    <source>
        <dbReference type="SAM" id="MobiDB-lite"/>
    </source>
</evidence>
<comment type="similarity">
    <text evidence="1">Belongs to the peptidase M1 family.</text>
</comment>
<feature type="active site" description="Proton acceptor" evidence="7">
    <location>
        <position position="492"/>
    </location>
</feature>
<gene>
    <name evidence="14" type="ORF">PENTCL1PPCAC_17492</name>
</gene>
<keyword evidence="6" id="KW-0482">Metalloprotease</keyword>
<dbReference type="PANTHER" id="PTHR11533:SF21">
    <property type="entry name" value="AMINOPEPTIDASE"/>
    <property type="match status" value="1"/>
</dbReference>
<evidence type="ECO:0000259" key="12">
    <source>
        <dbReference type="Pfam" id="PF01433"/>
    </source>
</evidence>
<dbReference type="InterPro" id="IPR027268">
    <property type="entry name" value="Peptidase_M4/M1_CTD_sf"/>
</dbReference>
<comment type="cofactor">
    <cofactor evidence="8">
        <name>Zn(2+)</name>
        <dbReference type="ChEBI" id="CHEBI:29105"/>
    </cofactor>
    <text evidence="8">Binds 1 zinc ion per subunit.</text>
</comment>
<feature type="transmembrane region" description="Helical" evidence="11">
    <location>
        <begin position="55"/>
        <end position="76"/>
    </location>
</feature>
<keyword evidence="11" id="KW-1133">Transmembrane helix</keyword>
<name>A0AAV5TM26_9BILA</name>
<dbReference type="GO" id="GO:0042277">
    <property type="term" value="F:peptide binding"/>
    <property type="evidence" value="ECO:0007669"/>
    <property type="project" value="TreeGrafter"/>
</dbReference>
<dbReference type="Pfam" id="PF01433">
    <property type="entry name" value="Peptidase_M1"/>
    <property type="match status" value="1"/>
</dbReference>
<dbReference type="InterPro" id="IPR034016">
    <property type="entry name" value="M1_APN-typ"/>
</dbReference>
<keyword evidence="2" id="KW-0645">Protease</keyword>
<dbReference type="InterPro" id="IPR001930">
    <property type="entry name" value="Peptidase_M1"/>
</dbReference>
<keyword evidence="5 8" id="KW-0862">Zinc</keyword>
<feature type="non-terminal residue" evidence="14">
    <location>
        <position position="1"/>
    </location>
</feature>
<feature type="compositionally biased region" description="Low complexity" evidence="10">
    <location>
        <begin position="98"/>
        <end position="121"/>
    </location>
</feature>
<keyword evidence="4" id="KW-0378">Hydrolase</keyword>
<feature type="region of interest" description="Disordered" evidence="10">
    <location>
        <begin position="1"/>
        <end position="26"/>
    </location>
</feature>
<evidence type="ECO:0000256" key="11">
    <source>
        <dbReference type="SAM" id="Phobius"/>
    </source>
</evidence>
<evidence type="ECO:0000259" key="13">
    <source>
        <dbReference type="Pfam" id="PF17900"/>
    </source>
</evidence>
<feature type="compositionally biased region" description="Basic residues" evidence="10">
    <location>
        <begin position="730"/>
        <end position="745"/>
    </location>
</feature>
<keyword evidence="11" id="KW-0472">Membrane</keyword>
<evidence type="ECO:0000256" key="8">
    <source>
        <dbReference type="PIRSR" id="PIRSR634016-3"/>
    </source>
</evidence>
<feature type="region of interest" description="Disordered" evidence="10">
    <location>
        <begin position="729"/>
        <end position="773"/>
    </location>
</feature>
<evidence type="ECO:0000313" key="14">
    <source>
        <dbReference type="EMBL" id="GMS95317.1"/>
    </source>
</evidence>
<evidence type="ECO:0000256" key="7">
    <source>
        <dbReference type="PIRSR" id="PIRSR634016-1"/>
    </source>
</evidence>
<dbReference type="InterPro" id="IPR014782">
    <property type="entry name" value="Peptidase_M1_dom"/>
</dbReference>
<dbReference type="PANTHER" id="PTHR11533">
    <property type="entry name" value="PROTEASE M1 ZINC METALLOPROTEASE"/>
    <property type="match status" value="1"/>
</dbReference>
<sequence length="1157" mass="132544">DLSMHRHSPPLTRVDEGHPCLTPDEKPPCTLHSEQALSEAFSSISTRRKDHCRRFILLFLCLCILTLAITIAFVLGRYVTEWQKTKGKEEEQWRVNQTTPSLPSLSPSPSTLLPSTTSTRRPLPPTTPYHYARLIPLAAVKNTTLDEVFVPFASGEDEDWAVASHSSDMRMQRDTFLVPLSTSISPVQYDIHMDITRFSDERQITANVSIHLMSYGNSTDEEIVFHAGPEIRISRIRLKSGDHNISILSMKNETNKKLYRILLKEPLKRAEYVLDLEYIASICDTPDGGVNCYFEPIANGTSSKATSFTTKFEPALARSFLPCWDEPAVKAVFQLTVRHSPILKVLSNTAVQWTKMDEGGMTITHFKQTPPMSSYLLALAAGEFVRLEMFTRRKIPLTIWTFPEDLARASFAAQFAPKMFDQQEEELEVLYPLSKLDMVAARSFSVGAMENWGLVVFDSHTLLQQSEIDDSMSMTVDRHHHEYRIAKIITHELAHQWFGNLVTMRDWSELWLNEGFASFLVYEMLSARYPHLTEFEYFSRLAILFHKQSGVERPALVRSLSRESQVEAAFHTTHLYTKGCVVVRMIRDLVSSFDFSAGIKRYIRNNAYGAVTRVDLFASLPVYADHGAENERLDEIIETWLLNEGMPEVTVSRKYDTDGIRVTQRLSRANRYRIFLYDEKNGVDPTSFSYTDNSYNSEEGSRVARSAVEQEKEFDDTLFEDLPDGWRRTTEKKRQRHRKKIRSGSKTRQSSDILIEKRHEDTRNKKRARHSPSDRWSIPFSYMFGSIKSTEGQVIRQFWLKNRSISFTDVELSPTAPLLANPDWAYPYRVNYDYANWKMLTKLLHDNHNEIPFKSRMQLIVDGEFFLSQSGLPHLYIYLLSYLQSEESLGASLLGLDAVHRLVESFQGSPIVNQLIRYLSPVISRLDRHLVDSQSDVEMASLWLLDPHRLTRFYQLRCAANLSSCEKEEEVRAWFLRGHYSSDMHQRTTALCHYLAVNGGGKEAQRIESELAKATVDPTLLQLATCVHDNPQLAARAARIVVAQRNAAVYDSVLRSDLSQQHYNLEFRRALWGAIGSLSEGDRRFLFSVDEIVPSPKSISLLHSIRTTKELELVKNLLPSWGRVGVHLQFLHRLLSWQDRVSTGVLSKFFSSDSPSL</sequence>
<feature type="domain" description="Aminopeptidase N-like N-terminal" evidence="13">
    <location>
        <begin position="186"/>
        <end position="376"/>
    </location>
</feature>
<accession>A0AAV5TM26</accession>
<dbReference type="FunFam" id="1.10.390.10:FF:000025">
    <property type="entry name" value="Aminopeptidase"/>
    <property type="match status" value="1"/>
</dbReference>
<dbReference type="SUPFAM" id="SSF63737">
    <property type="entry name" value="Leukotriene A4 hydrolase N-terminal domain"/>
    <property type="match status" value="1"/>
</dbReference>
<dbReference type="SUPFAM" id="SSF55486">
    <property type="entry name" value="Metalloproteases ('zincins'), catalytic domain"/>
    <property type="match status" value="1"/>
</dbReference>
<evidence type="ECO:0000256" key="9">
    <source>
        <dbReference type="PIRSR" id="PIRSR634016-4"/>
    </source>
</evidence>
<reference evidence="14" key="1">
    <citation type="submission" date="2023-10" db="EMBL/GenBank/DDBJ databases">
        <title>Genome assembly of Pristionchus species.</title>
        <authorList>
            <person name="Yoshida K."/>
            <person name="Sommer R.J."/>
        </authorList>
    </citation>
    <scope>NUCLEOTIDE SEQUENCE</scope>
    <source>
        <strain evidence="14">RS0144</strain>
    </source>
</reference>
<feature type="compositionally biased region" description="Basic and acidic residues" evidence="10">
    <location>
        <begin position="13"/>
        <end position="26"/>
    </location>
</feature>
<dbReference type="InterPro" id="IPR045357">
    <property type="entry name" value="Aminopeptidase_N-like_N"/>
</dbReference>
<proteinExistence type="inferred from homology"/>
<dbReference type="GO" id="GO:0005737">
    <property type="term" value="C:cytoplasm"/>
    <property type="evidence" value="ECO:0007669"/>
    <property type="project" value="TreeGrafter"/>
</dbReference>
<feature type="region of interest" description="Disordered" evidence="10">
    <location>
        <begin position="89"/>
        <end position="121"/>
    </location>
</feature>
<feature type="domain" description="Peptidase M1 membrane alanine aminopeptidase" evidence="12">
    <location>
        <begin position="411"/>
        <end position="640"/>
    </location>
</feature>
<dbReference type="FunFam" id="2.60.40.1730:FF:000028">
    <property type="entry name" value="Aminopeptidase"/>
    <property type="match status" value="1"/>
</dbReference>
<feature type="compositionally biased region" description="Basic and acidic residues" evidence="10">
    <location>
        <begin position="754"/>
        <end position="763"/>
    </location>
</feature>
<dbReference type="GO" id="GO:0005615">
    <property type="term" value="C:extracellular space"/>
    <property type="evidence" value="ECO:0007669"/>
    <property type="project" value="TreeGrafter"/>
</dbReference>
<dbReference type="Gene3D" id="1.10.390.10">
    <property type="entry name" value="Neutral Protease Domain 2"/>
    <property type="match status" value="1"/>
</dbReference>
<comment type="caution">
    <text evidence="14">The sequence shown here is derived from an EMBL/GenBank/DDBJ whole genome shotgun (WGS) entry which is preliminary data.</text>
</comment>
<dbReference type="AlphaFoldDB" id="A0AAV5TM26"/>
<dbReference type="CDD" id="cd09601">
    <property type="entry name" value="M1_APN-Q_like"/>
    <property type="match status" value="1"/>
</dbReference>
<dbReference type="Proteomes" id="UP001432027">
    <property type="component" value="Unassembled WGS sequence"/>
</dbReference>
<keyword evidence="15" id="KW-1185">Reference proteome</keyword>
<dbReference type="GO" id="GO:0008270">
    <property type="term" value="F:zinc ion binding"/>
    <property type="evidence" value="ECO:0007669"/>
    <property type="project" value="InterPro"/>
</dbReference>
<feature type="binding site" evidence="8">
    <location>
        <position position="491"/>
    </location>
    <ligand>
        <name>Zn(2+)</name>
        <dbReference type="ChEBI" id="CHEBI:29105"/>
        <note>catalytic</note>
    </ligand>
</feature>
<dbReference type="InterPro" id="IPR050344">
    <property type="entry name" value="Peptidase_M1_aminopeptidases"/>
</dbReference>
<dbReference type="GO" id="GO:0043171">
    <property type="term" value="P:peptide catabolic process"/>
    <property type="evidence" value="ECO:0007669"/>
    <property type="project" value="TreeGrafter"/>
</dbReference>
<evidence type="ECO:0000256" key="2">
    <source>
        <dbReference type="ARBA" id="ARBA00022670"/>
    </source>
</evidence>
<dbReference type="GO" id="GO:0070006">
    <property type="term" value="F:metalloaminopeptidase activity"/>
    <property type="evidence" value="ECO:0007669"/>
    <property type="project" value="TreeGrafter"/>
</dbReference>
<keyword evidence="3 8" id="KW-0479">Metal-binding</keyword>
<evidence type="ECO:0000256" key="4">
    <source>
        <dbReference type="ARBA" id="ARBA00022801"/>
    </source>
</evidence>
<keyword evidence="11" id="KW-0812">Transmembrane</keyword>
<feature type="binding site" evidence="8">
    <location>
        <position position="495"/>
    </location>
    <ligand>
        <name>Zn(2+)</name>
        <dbReference type="ChEBI" id="CHEBI:29105"/>
        <note>catalytic</note>
    </ligand>
</feature>
<evidence type="ECO:0000256" key="3">
    <source>
        <dbReference type="ARBA" id="ARBA00022723"/>
    </source>
</evidence>